<name>T1F5R6_HELRO</name>
<proteinExistence type="predicted"/>
<accession>T1F5R6</accession>
<dbReference type="KEGG" id="hro:HELRODRAFT_172666"/>
<keyword evidence="3" id="KW-1185">Reference proteome</keyword>
<dbReference type="HOGENOM" id="CLU_1706179_0_0_1"/>
<dbReference type="Proteomes" id="UP000015101">
    <property type="component" value="Unassembled WGS sequence"/>
</dbReference>
<dbReference type="InParanoid" id="T1F5R6"/>
<dbReference type="EMBL" id="AMQM01004311">
    <property type="status" value="NOT_ANNOTATED_CDS"/>
    <property type="molecule type" value="Genomic_DNA"/>
</dbReference>
<gene>
    <name evidence="2" type="primary">20204165</name>
    <name evidence="1" type="ORF">HELRODRAFT_172666</name>
</gene>
<reference evidence="3" key="1">
    <citation type="submission" date="2012-12" db="EMBL/GenBank/DDBJ databases">
        <authorList>
            <person name="Hellsten U."/>
            <person name="Grimwood J."/>
            <person name="Chapman J.A."/>
            <person name="Shapiro H."/>
            <person name="Aerts A."/>
            <person name="Otillar R.P."/>
            <person name="Terry A.Y."/>
            <person name="Boore J.L."/>
            <person name="Simakov O."/>
            <person name="Marletaz F."/>
            <person name="Cho S.-J."/>
            <person name="Edsinger-Gonzales E."/>
            <person name="Havlak P."/>
            <person name="Kuo D.-H."/>
            <person name="Larsson T."/>
            <person name="Lv J."/>
            <person name="Arendt D."/>
            <person name="Savage R."/>
            <person name="Osoegawa K."/>
            <person name="de Jong P."/>
            <person name="Lindberg D.R."/>
            <person name="Seaver E.C."/>
            <person name="Weisblat D.A."/>
            <person name="Putnam N.H."/>
            <person name="Grigoriev I.V."/>
            <person name="Rokhsar D.S."/>
        </authorList>
    </citation>
    <scope>NUCLEOTIDE SEQUENCE</scope>
</reference>
<evidence type="ECO:0000313" key="3">
    <source>
        <dbReference type="Proteomes" id="UP000015101"/>
    </source>
</evidence>
<sequence>MAPQLLCKVAACYLNIKRSRNIGVVATFIYRLNIYRITIISQNCRRLRTIRHDFVNTICIQKFSNRKANSTSSEESTVSDCDENYKPSTNPGPSITVCWKSQIFVISHMLLVHLIASMSLTWVAKSLGHDISDITLSHSSILRRQRKYGPQVQK</sequence>
<dbReference type="EnsemblMetazoa" id="HelroT172666">
    <property type="protein sequence ID" value="HelroP172666"/>
    <property type="gene ID" value="HelroG172666"/>
</dbReference>
<organism evidence="2 3">
    <name type="scientific">Helobdella robusta</name>
    <name type="common">Californian leech</name>
    <dbReference type="NCBI Taxonomy" id="6412"/>
    <lineage>
        <taxon>Eukaryota</taxon>
        <taxon>Metazoa</taxon>
        <taxon>Spiralia</taxon>
        <taxon>Lophotrochozoa</taxon>
        <taxon>Annelida</taxon>
        <taxon>Clitellata</taxon>
        <taxon>Hirudinea</taxon>
        <taxon>Rhynchobdellida</taxon>
        <taxon>Glossiphoniidae</taxon>
        <taxon>Helobdella</taxon>
    </lineage>
</organism>
<dbReference type="AlphaFoldDB" id="T1F5R6"/>
<dbReference type="GeneID" id="20204165"/>
<evidence type="ECO:0000313" key="1">
    <source>
        <dbReference type="EMBL" id="ESO04309.1"/>
    </source>
</evidence>
<dbReference type="RefSeq" id="XP_009017578.1">
    <property type="nucleotide sequence ID" value="XM_009019330.1"/>
</dbReference>
<evidence type="ECO:0000313" key="2">
    <source>
        <dbReference type="EnsemblMetazoa" id="HelroP172666"/>
    </source>
</evidence>
<reference evidence="2" key="3">
    <citation type="submission" date="2015-06" db="UniProtKB">
        <authorList>
            <consortium name="EnsemblMetazoa"/>
        </authorList>
    </citation>
    <scope>IDENTIFICATION</scope>
</reference>
<reference evidence="1 3" key="2">
    <citation type="journal article" date="2013" name="Nature">
        <title>Insights into bilaterian evolution from three spiralian genomes.</title>
        <authorList>
            <person name="Simakov O."/>
            <person name="Marletaz F."/>
            <person name="Cho S.J."/>
            <person name="Edsinger-Gonzales E."/>
            <person name="Havlak P."/>
            <person name="Hellsten U."/>
            <person name="Kuo D.H."/>
            <person name="Larsson T."/>
            <person name="Lv J."/>
            <person name="Arendt D."/>
            <person name="Savage R."/>
            <person name="Osoegawa K."/>
            <person name="de Jong P."/>
            <person name="Grimwood J."/>
            <person name="Chapman J.A."/>
            <person name="Shapiro H."/>
            <person name="Aerts A."/>
            <person name="Otillar R.P."/>
            <person name="Terry A.Y."/>
            <person name="Boore J.L."/>
            <person name="Grigoriev I.V."/>
            <person name="Lindberg D.R."/>
            <person name="Seaver E.C."/>
            <person name="Weisblat D.A."/>
            <person name="Putnam N.H."/>
            <person name="Rokhsar D.S."/>
        </authorList>
    </citation>
    <scope>NUCLEOTIDE SEQUENCE</scope>
</reference>
<protein>
    <submittedName>
        <fullName evidence="1 2">Uncharacterized protein</fullName>
    </submittedName>
</protein>
<dbReference type="CTD" id="20204165"/>
<dbReference type="EMBL" id="KB096502">
    <property type="protein sequence ID" value="ESO04309.1"/>
    <property type="molecule type" value="Genomic_DNA"/>
</dbReference>